<sequence>MSEPQQSQPSQDEQPNEKDSVGARLQPVETGASYEPPPMKTLQRRLVVLSLCLTLFLCALDTTILATALPTIGKELDVSAREYAWIGSSYTLSTTAVTPVWAKLSDIVGRKVSMMTSTGLFMAGSLICALANSSGMLIGGRTVQGLGGIVFGVAGAIGPVLGGVFSQAVTWRWCFYINLPFEGIALVGLFFLLKVDIEKVPLVDGIRSLDWPGFAFIIGGTICFLYGLEAGSGGLAPWNSAFVICLLVFGVVILALFMVWEAKFAKNPIIPIRIFQSTTNIAAFAVANLHSFIFIACDYFLPLYFQVVLGFSPIISGVTLFPLILPMSISTGIGGLIVRKTGNYKLIILVGAALMTLGIGLFISLGQRKEWPKLVIAEVIAGLGCGVLFQNPMIALQTHVRQRDMAATMSAYTFMRGLFVSVSIVVGTVFIQRTVHGGNLTAVSSDKAQGETDKHGYVSGLRVMWAFYTALCGLMLVSAVFIKPKPVKMEEVSSEAASEAQQSDKC</sequence>
<dbReference type="AlphaFoldDB" id="A0A8H5LAX1"/>
<dbReference type="InterPro" id="IPR020846">
    <property type="entry name" value="MFS_dom"/>
</dbReference>
<dbReference type="InterPro" id="IPR036259">
    <property type="entry name" value="MFS_trans_sf"/>
</dbReference>
<evidence type="ECO:0000256" key="3">
    <source>
        <dbReference type="ARBA" id="ARBA00022692"/>
    </source>
</evidence>
<dbReference type="EMBL" id="JAAOAR010000301">
    <property type="protein sequence ID" value="KAF5589589.1"/>
    <property type="molecule type" value="Genomic_DNA"/>
</dbReference>
<feature type="transmembrane region" description="Helical" evidence="8">
    <location>
        <begin position="240"/>
        <end position="260"/>
    </location>
</feature>
<feature type="transmembrane region" description="Helical" evidence="8">
    <location>
        <begin position="371"/>
        <end position="389"/>
    </location>
</feature>
<feature type="transmembrane region" description="Helical" evidence="8">
    <location>
        <begin position="307"/>
        <end position="325"/>
    </location>
</feature>
<keyword evidence="6" id="KW-0325">Glycoprotein</keyword>
<evidence type="ECO:0000256" key="4">
    <source>
        <dbReference type="ARBA" id="ARBA00022989"/>
    </source>
</evidence>
<feature type="transmembrane region" description="Helical" evidence="8">
    <location>
        <begin position="46"/>
        <end position="69"/>
    </location>
</feature>
<dbReference type="Gene3D" id="1.20.1250.20">
    <property type="entry name" value="MFS general substrate transporter like domains"/>
    <property type="match status" value="1"/>
</dbReference>
<evidence type="ECO:0000313" key="11">
    <source>
        <dbReference type="Proteomes" id="UP000544095"/>
    </source>
</evidence>
<dbReference type="GO" id="GO:0022857">
    <property type="term" value="F:transmembrane transporter activity"/>
    <property type="evidence" value="ECO:0007669"/>
    <property type="project" value="InterPro"/>
</dbReference>
<feature type="transmembrane region" description="Helical" evidence="8">
    <location>
        <begin position="146"/>
        <end position="169"/>
    </location>
</feature>
<comment type="caution">
    <text evidence="10">The sequence shown here is derived from an EMBL/GenBank/DDBJ whole genome shotgun (WGS) entry which is preliminary data.</text>
</comment>
<feature type="transmembrane region" description="Helical" evidence="8">
    <location>
        <begin position="410"/>
        <end position="431"/>
    </location>
</feature>
<organism evidence="10 11">
    <name type="scientific">Fusarium pseudoanthophilum</name>
    <dbReference type="NCBI Taxonomy" id="48495"/>
    <lineage>
        <taxon>Eukaryota</taxon>
        <taxon>Fungi</taxon>
        <taxon>Dikarya</taxon>
        <taxon>Ascomycota</taxon>
        <taxon>Pezizomycotina</taxon>
        <taxon>Sordariomycetes</taxon>
        <taxon>Hypocreomycetidae</taxon>
        <taxon>Hypocreales</taxon>
        <taxon>Nectriaceae</taxon>
        <taxon>Fusarium</taxon>
        <taxon>Fusarium fujikuroi species complex</taxon>
    </lineage>
</organism>
<evidence type="ECO:0000313" key="10">
    <source>
        <dbReference type="EMBL" id="KAF5589589.1"/>
    </source>
</evidence>
<feature type="domain" description="Major facilitator superfamily (MFS) profile" evidence="9">
    <location>
        <begin position="47"/>
        <end position="487"/>
    </location>
</feature>
<proteinExistence type="inferred from homology"/>
<keyword evidence="4 8" id="KW-1133">Transmembrane helix</keyword>
<evidence type="ECO:0000256" key="1">
    <source>
        <dbReference type="ARBA" id="ARBA00004141"/>
    </source>
</evidence>
<dbReference type="PANTHER" id="PTHR23501">
    <property type="entry name" value="MAJOR FACILITATOR SUPERFAMILY"/>
    <property type="match status" value="1"/>
</dbReference>
<dbReference type="CDD" id="cd17502">
    <property type="entry name" value="MFS_Azr1_MDR_like"/>
    <property type="match status" value="1"/>
</dbReference>
<dbReference type="Gene3D" id="1.20.1720.10">
    <property type="entry name" value="Multidrug resistance protein D"/>
    <property type="match status" value="2"/>
</dbReference>
<comment type="similarity">
    <text evidence="2">Belongs to the major facilitator superfamily. TCR/Tet family.</text>
</comment>
<evidence type="ECO:0000256" key="2">
    <source>
        <dbReference type="ARBA" id="ARBA00007520"/>
    </source>
</evidence>
<feature type="compositionally biased region" description="Low complexity" evidence="7">
    <location>
        <begin position="1"/>
        <end position="13"/>
    </location>
</feature>
<dbReference type="SUPFAM" id="SSF103473">
    <property type="entry name" value="MFS general substrate transporter"/>
    <property type="match status" value="2"/>
</dbReference>
<name>A0A8H5LAX1_9HYPO</name>
<gene>
    <name evidence="10" type="ORF">FPANT_6270</name>
</gene>
<evidence type="ECO:0000256" key="6">
    <source>
        <dbReference type="ARBA" id="ARBA00023180"/>
    </source>
</evidence>
<feature type="transmembrane region" description="Helical" evidence="8">
    <location>
        <begin position="175"/>
        <end position="197"/>
    </location>
</feature>
<feature type="transmembrane region" description="Helical" evidence="8">
    <location>
        <begin position="463"/>
        <end position="482"/>
    </location>
</feature>
<feature type="transmembrane region" description="Helical" evidence="8">
    <location>
        <begin position="120"/>
        <end position="139"/>
    </location>
</feature>
<evidence type="ECO:0000256" key="8">
    <source>
        <dbReference type="SAM" id="Phobius"/>
    </source>
</evidence>
<keyword evidence="5 8" id="KW-0472">Membrane</keyword>
<dbReference type="GO" id="GO:0005886">
    <property type="term" value="C:plasma membrane"/>
    <property type="evidence" value="ECO:0007669"/>
    <property type="project" value="TreeGrafter"/>
</dbReference>
<dbReference type="Pfam" id="PF07690">
    <property type="entry name" value="MFS_1"/>
    <property type="match status" value="2"/>
</dbReference>
<evidence type="ECO:0000256" key="7">
    <source>
        <dbReference type="SAM" id="MobiDB-lite"/>
    </source>
</evidence>
<dbReference type="PANTHER" id="PTHR23501:SF102">
    <property type="entry name" value="DRUG TRANSPORTER, PUTATIVE (AFU_ORTHOLOGUE AFUA_3G08530)-RELATED"/>
    <property type="match status" value="1"/>
</dbReference>
<protein>
    <submittedName>
        <fullName evidence="10">Major facilitator superfamily transporter</fullName>
    </submittedName>
</protein>
<keyword evidence="11" id="KW-1185">Reference proteome</keyword>
<dbReference type="Proteomes" id="UP000544095">
    <property type="component" value="Unassembled WGS sequence"/>
</dbReference>
<comment type="subcellular location">
    <subcellularLocation>
        <location evidence="1">Membrane</location>
        <topology evidence="1">Multi-pass membrane protein</topology>
    </subcellularLocation>
</comment>
<dbReference type="InterPro" id="IPR011701">
    <property type="entry name" value="MFS"/>
</dbReference>
<feature type="region of interest" description="Disordered" evidence="7">
    <location>
        <begin position="1"/>
        <end position="24"/>
    </location>
</feature>
<feature type="transmembrane region" description="Helical" evidence="8">
    <location>
        <begin position="346"/>
        <end position="365"/>
    </location>
</feature>
<reference evidence="10 11" key="1">
    <citation type="submission" date="2020-05" db="EMBL/GenBank/DDBJ databases">
        <title>Identification and distribution of gene clusters putatively required for synthesis of sphingolipid metabolism inhibitors in phylogenetically diverse species of the filamentous fungus Fusarium.</title>
        <authorList>
            <person name="Kim H.-S."/>
            <person name="Busman M."/>
            <person name="Brown D.W."/>
            <person name="Divon H."/>
            <person name="Uhlig S."/>
            <person name="Proctor R.H."/>
        </authorList>
    </citation>
    <scope>NUCLEOTIDE SEQUENCE [LARGE SCALE GENOMIC DNA]</scope>
    <source>
        <strain evidence="10 11">NRRL 25211</strain>
    </source>
</reference>
<dbReference type="PROSITE" id="PS50850">
    <property type="entry name" value="MFS"/>
    <property type="match status" value="1"/>
</dbReference>
<evidence type="ECO:0000256" key="5">
    <source>
        <dbReference type="ARBA" id="ARBA00023136"/>
    </source>
</evidence>
<evidence type="ECO:0000259" key="9">
    <source>
        <dbReference type="PROSITE" id="PS50850"/>
    </source>
</evidence>
<feature type="transmembrane region" description="Helical" evidence="8">
    <location>
        <begin position="209"/>
        <end position="228"/>
    </location>
</feature>
<feature type="transmembrane region" description="Helical" evidence="8">
    <location>
        <begin position="281"/>
        <end position="301"/>
    </location>
</feature>
<keyword evidence="3 8" id="KW-0812">Transmembrane</keyword>
<accession>A0A8H5LAX1</accession>